<dbReference type="Pfam" id="PF00691">
    <property type="entry name" value="OmpA"/>
    <property type="match status" value="1"/>
</dbReference>
<feature type="compositionally biased region" description="Basic and acidic residues" evidence="5">
    <location>
        <begin position="318"/>
        <end position="334"/>
    </location>
</feature>
<dbReference type="EMBL" id="DSTK01000011">
    <property type="protein sequence ID" value="HFK96260.1"/>
    <property type="molecule type" value="Genomic_DNA"/>
</dbReference>
<dbReference type="SUPFAM" id="SSF53300">
    <property type="entry name" value="vWA-like"/>
    <property type="match status" value="1"/>
</dbReference>
<feature type="signal peptide" evidence="6">
    <location>
        <begin position="1"/>
        <end position="26"/>
    </location>
</feature>
<feature type="domain" description="OmpA-like" evidence="7">
    <location>
        <begin position="227"/>
        <end position="342"/>
    </location>
</feature>
<dbReference type="PANTHER" id="PTHR30329">
    <property type="entry name" value="STATOR ELEMENT OF FLAGELLAR MOTOR COMPLEX"/>
    <property type="match status" value="1"/>
</dbReference>
<dbReference type="PRINTS" id="PR01023">
    <property type="entry name" value="NAFLGMOTY"/>
</dbReference>
<evidence type="ECO:0000256" key="2">
    <source>
        <dbReference type="ARBA" id="ARBA00023136"/>
    </source>
</evidence>
<dbReference type="PANTHER" id="PTHR30329:SF21">
    <property type="entry name" value="LIPOPROTEIN YIAD-RELATED"/>
    <property type="match status" value="1"/>
</dbReference>
<comment type="subcellular location">
    <subcellularLocation>
        <location evidence="1">Cell outer membrane</location>
    </subcellularLocation>
</comment>
<dbReference type="InterPro" id="IPR036737">
    <property type="entry name" value="OmpA-like_sf"/>
</dbReference>
<organism evidence="8">
    <name type="scientific">Desulfacinum infernum</name>
    <dbReference type="NCBI Taxonomy" id="35837"/>
    <lineage>
        <taxon>Bacteria</taxon>
        <taxon>Pseudomonadati</taxon>
        <taxon>Thermodesulfobacteriota</taxon>
        <taxon>Syntrophobacteria</taxon>
        <taxon>Syntrophobacterales</taxon>
        <taxon>Syntrophobacteraceae</taxon>
        <taxon>Desulfacinum</taxon>
    </lineage>
</organism>
<evidence type="ECO:0000256" key="4">
    <source>
        <dbReference type="PROSITE-ProRule" id="PRU00473"/>
    </source>
</evidence>
<comment type="caution">
    <text evidence="8">The sequence shown here is derived from an EMBL/GenBank/DDBJ whole genome shotgun (WGS) entry which is preliminary data.</text>
</comment>
<dbReference type="PRINTS" id="PR01021">
    <property type="entry name" value="OMPADOMAIN"/>
</dbReference>
<accession>A0A832A4T1</accession>
<feature type="region of interest" description="Disordered" evidence="5">
    <location>
        <begin position="314"/>
        <end position="334"/>
    </location>
</feature>
<evidence type="ECO:0000256" key="6">
    <source>
        <dbReference type="SAM" id="SignalP"/>
    </source>
</evidence>
<dbReference type="Gene3D" id="3.40.50.410">
    <property type="entry name" value="von Willebrand factor, type A domain"/>
    <property type="match status" value="1"/>
</dbReference>
<feature type="chain" id="PRO_5032845790" description="OmpA-like domain-containing protein" evidence="6">
    <location>
        <begin position="27"/>
        <end position="342"/>
    </location>
</feature>
<sequence length="342" mass="37274">MEGKKRWMFVLAVFLVAGFLCGSVQAQTKLIPKIDNFILFPDQSGSMYMTHTKLGKVKMAMAKEVMFKMNDEIPELGYKGALDLFAPWQKISDPAVYKRSAFGEGIAKIKNEQDIFGRLTPMGPGISSLDTVLAGLSGKTGVIIVSDGGANQGPDPVAAAQAIKSKYPQVCFHVISFADEPKGAEILKKISAIGGCGVHAEGGTLLADQAALKQFVKDVFYTTAVEAKKEDVVILRGINFDFDKADIKPEWKPVLDEGAAVLSKKPQIRIIIEGHTCALGTDAYNQKLSERRAQSVFNYFVSKGVSASRMKTVGYGESKPKADNSTEEGRRMNRRVEIKVVQ</sequence>
<proteinExistence type="predicted"/>
<dbReference type="InterPro" id="IPR050330">
    <property type="entry name" value="Bact_OuterMem_StrucFunc"/>
</dbReference>
<dbReference type="InterPro" id="IPR036465">
    <property type="entry name" value="vWFA_dom_sf"/>
</dbReference>
<gene>
    <name evidence="8" type="ORF">ENS06_02920</name>
</gene>
<evidence type="ECO:0000256" key="1">
    <source>
        <dbReference type="ARBA" id="ARBA00004442"/>
    </source>
</evidence>
<protein>
    <recommendedName>
        <fullName evidence="7">OmpA-like domain-containing protein</fullName>
    </recommendedName>
</protein>
<evidence type="ECO:0000256" key="3">
    <source>
        <dbReference type="ARBA" id="ARBA00023237"/>
    </source>
</evidence>
<dbReference type="InterPro" id="IPR006665">
    <property type="entry name" value="OmpA-like"/>
</dbReference>
<name>A0A832A4T1_9BACT</name>
<dbReference type="GO" id="GO:0009279">
    <property type="term" value="C:cell outer membrane"/>
    <property type="evidence" value="ECO:0007669"/>
    <property type="project" value="UniProtKB-SubCell"/>
</dbReference>
<dbReference type="AlphaFoldDB" id="A0A832A4T1"/>
<dbReference type="PROSITE" id="PS51123">
    <property type="entry name" value="OMPA_2"/>
    <property type="match status" value="1"/>
</dbReference>
<keyword evidence="6" id="KW-0732">Signal</keyword>
<evidence type="ECO:0000313" key="8">
    <source>
        <dbReference type="EMBL" id="HFK96260.1"/>
    </source>
</evidence>
<reference evidence="8" key="1">
    <citation type="journal article" date="2020" name="mSystems">
        <title>Genome- and Community-Level Interaction Insights into Carbon Utilization and Element Cycling Functions of Hydrothermarchaeota in Hydrothermal Sediment.</title>
        <authorList>
            <person name="Zhou Z."/>
            <person name="Liu Y."/>
            <person name="Xu W."/>
            <person name="Pan J."/>
            <person name="Luo Z.H."/>
            <person name="Li M."/>
        </authorList>
    </citation>
    <scope>NUCLEOTIDE SEQUENCE [LARGE SCALE GENOMIC DNA]</scope>
    <source>
        <strain evidence="8">SpSt-456</strain>
    </source>
</reference>
<dbReference type="InterPro" id="IPR006664">
    <property type="entry name" value="OMP_bac"/>
</dbReference>
<evidence type="ECO:0000256" key="5">
    <source>
        <dbReference type="SAM" id="MobiDB-lite"/>
    </source>
</evidence>
<dbReference type="Gene3D" id="3.30.1330.60">
    <property type="entry name" value="OmpA-like domain"/>
    <property type="match status" value="1"/>
</dbReference>
<dbReference type="CDD" id="cd07185">
    <property type="entry name" value="OmpA_C-like"/>
    <property type="match status" value="1"/>
</dbReference>
<keyword evidence="2 4" id="KW-0472">Membrane</keyword>
<dbReference type="SUPFAM" id="SSF103088">
    <property type="entry name" value="OmpA-like"/>
    <property type="match status" value="1"/>
</dbReference>
<keyword evidence="3" id="KW-0998">Cell outer membrane</keyword>
<evidence type="ECO:0000259" key="7">
    <source>
        <dbReference type="PROSITE" id="PS51123"/>
    </source>
</evidence>